<dbReference type="PANTHER" id="PTHR42973">
    <property type="entry name" value="BINDING OXIDOREDUCTASE, PUTATIVE (AFU_ORTHOLOGUE AFUA_1G17690)-RELATED"/>
    <property type="match status" value="1"/>
</dbReference>
<dbReference type="AlphaFoldDB" id="A0AA39GJ22"/>
<feature type="domain" description="FAD-binding PCMH-type" evidence="6">
    <location>
        <begin position="59"/>
        <end position="231"/>
    </location>
</feature>
<comment type="cofactor">
    <cofactor evidence="1">
        <name>FAD</name>
        <dbReference type="ChEBI" id="CHEBI:57692"/>
    </cofactor>
</comment>
<dbReference type="InterPro" id="IPR016169">
    <property type="entry name" value="FAD-bd_PCMH_sub2"/>
</dbReference>
<dbReference type="PROSITE" id="PS51387">
    <property type="entry name" value="FAD_PCMH"/>
    <property type="match status" value="1"/>
</dbReference>
<proteinExistence type="inferred from homology"/>
<organism evidence="7 8">
    <name type="scientific">Sarocladium strictum</name>
    <name type="common">Black bundle disease fungus</name>
    <name type="synonym">Acremonium strictum</name>
    <dbReference type="NCBI Taxonomy" id="5046"/>
    <lineage>
        <taxon>Eukaryota</taxon>
        <taxon>Fungi</taxon>
        <taxon>Dikarya</taxon>
        <taxon>Ascomycota</taxon>
        <taxon>Pezizomycotina</taxon>
        <taxon>Sordariomycetes</taxon>
        <taxon>Hypocreomycetidae</taxon>
        <taxon>Hypocreales</taxon>
        <taxon>Sarocladiaceae</taxon>
        <taxon>Sarocladium</taxon>
    </lineage>
</organism>
<evidence type="ECO:0000256" key="2">
    <source>
        <dbReference type="ARBA" id="ARBA00005466"/>
    </source>
</evidence>
<evidence type="ECO:0000259" key="6">
    <source>
        <dbReference type="PROSITE" id="PS51387"/>
    </source>
</evidence>
<keyword evidence="5" id="KW-0560">Oxidoreductase</keyword>
<dbReference type="Pfam" id="PF01565">
    <property type="entry name" value="FAD_binding_4"/>
    <property type="match status" value="1"/>
</dbReference>
<dbReference type="InterPro" id="IPR036318">
    <property type="entry name" value="FAD-bd_PCMH-like_sf"/>
</dbReference>
<dbReference type="GO" id="GO:0016491">
    <property type="term" value="F:oxidoreductase activity"/>
    <property type="evidence" value="ECO:0007669"/>
    <property type="project" value="UniProtKB-KW"/>
</dbReference>
<dbReference type="Pfam" id="PF08031">
    <property type="entry name" value="BBE"/>
    <property type="match status" value="1"/>
</dbReference>
<dbReference type="GO" id="GO:0071949">
    <property type="term" value="F:FAD binding"/>
    <property type="evidence" value="ECO:0007669"/>
    <property type="project" value="InterPro"/>
</dbReference>
<accession>A0AA39GJ22</accession>
<dbReference type="SUPFAM" id="SSF56176">
    <property type="entry name" value="FAD-binding/transporter-associated domain-like"/>
    <property type="match status" value="1"/>
</dbReference>
<dbReference type="InterPro" id="IPR016167">
    <property type="entry name" value="FAD-bd_PCMH_sub1"/>
</dbReference>
<evidence type="ECO:0000256" key="1">
    <source>
        <dbReference type="ARBA" id="ARBA00001974"/>
    </source>
</evidence>
<dbReference type="InterPro" id="IPR050416">
    <property type="entry name" value="FAD-linked_Oxidoreductase"/>
</dbReference>
<gene>
    <name evidence="7" type="ORF">NLU13_5280</name>
</gene>
<protein>
    <recommendedName>
        <fullName evidence="6">FAD-binding PCMH-type domain-containing protein</fullName>
    </recommendedName>
</protein>
<comment type="similarity">
    <text evidence="2">Belongs to the oxygen-dependent FAD-linked oxidoreductase family.</text>
</comment>
<dbReference type="EMBL" id="JAPDFR010000004">
    <property type="protein sequence ID" value="KAK0386967.1"/>
    <property type="molecule type" value="Genomic_DNA"/>
</dbReference>
<comment type="caution">
    <text evidence="7">The sequence shown here is derived from an EMBL/GenBank/DDBJ whole genome shotgun (WGS) entry which is preliminary data.</text>
</comment>
<dbReference type="Proteomes" id="UP001175261">
    <property type="component" value="Unassembled WGS sequence"/>
</dbReference>
<evidence type="ECO:0000256" key="4">
    <source>
        <dbReference type="ARBA" id="ARBA00022827"/>
    </source>
</evidence>
<evidence type="ECO:0000313" key="7">
    <source>
        <dbReference type="EMBL" id="KAK0386967.1"/>
    </source>
</evidence>
<keyword evidence="8" id="KW-1185">Reference proteome</keyword>
<evidence type="ECO:0000256" key="3">
    <source>
        <dbReference type="ARBA" id="ARBA00022630"/>
    </source>
</evidence>
<dbReference type="InterPro" id="IPR012951">
    <property type="entry name" value="BBE"/>
</dbReference>
<keyword evidence="3" id="KW-0285">Flavoprotein</keyword>
<sequence length="499" mass="54645">MVRLQDLTAALGLASVAQASTWLQKRSTINECLAAADVAFHEEDSKGWKTDGTAFNLRLDFDPAAIAVPRTTAQIQAAVQCGLDAGVKISPKGGGHSYASFGFGGEDGHLMIELDRMHSVTVNNDNIATIQGGARLGHVALELLDQGKRALSHGTCPGVGIGGHSLHGGYGFASRTHGLALDWMVGATVVLANTSVVHCSKTENADLFWALRGAGGGFGIVSEFEFDTFAAPEVVTVFQVRTTWNRTQHVSGLKALQDWVETTMPKELNMRLDINANALNWEGNYYGSAADLRKVLEPIMNKTGGARIASAKETDWHGQITSWVYGADVNVTTPYDVHEYFYANSLTSPRLSDEAIQAFVNYKYDNATVRAGRGWWIQWDLHGGAHSAVTARSNDETAYAHRDQLFLWQFYDSIYNYGTDTSPYPERGFDFMQGFVATIADTLEDDEVGKYINYADSELTKQEAQKLYWRGNLERLQGIKAKYDPDDVFGNPSSVEPAS</sequence>
<dbReference type="Gene3D" id="3.40.462.20">
    <property type="match status" value="1"/>
</dbReference>
<name>A0AA39GJ22_SARSR</name>
<reference evidence="7" key="1">
    <citation type="submission" date="2022-10" db="EMBL/GenBank/DDBJ databases">
        <title>Determination and structural analysis of whole genome sequence of Sarocladium strictum F4-1.</title>
        <authorList>
            <person name="Hu L."/>
            <person name="Jiang Y."/>
        </authorList>
    </citation>
    <scope>NUCLEOTIDE SEQUENCE</scope>
    <source>
        <strain evidence="7">F4-1</strain>
    </source>
</reference>
<evidence type="ECO:0000256" key="5">
    <source>
        <dbReference type="ARBA" id="ARBA00023002"/>
    </source>
</evidence>
<dbReference type="Gene3D" id="3.30.43.10">
    <property type="entry name" value="Uridine Diphospho-n-acetylenolpyruvylglucosamine Reductase, domain 2"/>
    <property type="match status" value="1"/>
</dbReference>
<evidence type="ECO:0000313" key="8">
    <source>
        <dbReference type="Proteomes" id="UP001175261"/>
    </source>
</evidence>
<dbReference type="Gene3D" id="6.10.140.1160">
    <property type="match status" value="1"/>
</dbReference>
<keyword evidence="4" id="KW-0274">FAD</keyword>
<dbReference type="InterPro" id="IPR006094">
    <property type="entry name" value="Oxid_FAD_bind_N"/>
</dbReference>
<dbReference type="InterPro" id="IPR016166">
    <property type="entry name" value="FAD-bd_PCMH"/>
</dbReference>
<dbReference type="Gene3D" id="3.30.465.10">
    <property type="match status" value="1"/>
</dbReference>
<dbReference type="PANTHER" id="PTHR42973:SF39">
    <property type="entry name" value="FAD-BINDING PCMH-TYPE DOMAIN-CONTAINING PROTEIN"/>
    <property type="match status" value="1"/>
</dbReference>